<dbReference type="InterPro" id="IPR001547">
    <property type="entry name" value="Glyco_hydro_5"/>
</dbReference>
<keyword evidence="5 7" id="KW-0378">Hydrolase</keyword>
<proteinExistence type="inferred from homology"/>
<evidence type="ECO:0000256" key="2">
    <source>
        <dbReference type="ARBA" id="ARBA00005641"/>
    </source>
</evidence>
<evidence type="ECO:0000256" key="6">
    <source>
        <dbReference type="ARBA" id="ARBA00023295"/>
    </source>
</evidence>
<comment type="similarity">
    <text evidence="2 7">Belongs to the glycosyl hydrolase 5 (cellulase A) family.</text>
</comment>
<dbReference type="InterPro" id="IPR000254">
    <property type="entry name" value="CBD"/>
</dbReference>
<dbReference type="PROSITE" id="PS51164">
    <property type="entry name" value="CBM1_2"/>
    <property type="match status" value="1"/>
</dbReference>
<dbReference type="InterPro" id="IPR017853">
    <property type="entry name" value="GH"/>
</dbReference>
<dbReference type="PANTHER" id="PTHR34142:SF1">
    <property type="entry name" value="GLYCOSIDE HYDROLASE FAMILY 5 DOMAIN-CONTAINING PROTEIN"/>
    <property type="match status" value="1"/>
</dbReference>
<organism evidence="10 11">
    <name type="scientific">Pseudovirgaria hyperparasitica</name>
    <dbReference type="NCBI Taxonomy" id="470096"/>
    <lineage>
        <taxon>Eukaryota</taxon>
        <taxon>Fungi</taxon>
        <taxon>Dikarya</taxon>
        <taxon>Ascomycota</taxon>
        <taxon>Pezizomycotina</taxon>
        <taxon>Dothideomycetes</taxon>
        <taxon>Dothideomycetes incertae sedis</taxon>
        <taxon>Acrospermales</taxon>
        <taxon>Acrospermaceae</taxon>
        <taxon>Pseudovirgaria</taxon>
    </lineage>
</organism>
<dbReference type="SUPFAM" id="SSF57180">
    <property type="entry name" value="Cellulose-binding domain"/>
    <property type="match status" value="1"/>
</dbReference>
<keyword evidence="4 8" id="KW-0732">Signal</keyword>
<comment type="catalytic activity">
    <reaction evidence="1">
        <text>Endohydrolysis of (1-&gt;4)-beta-D-glucosidic linkages in cellulose, lichenin and cereal beta-D-glucans.</text>
        <dbReference type="EC" id="3.2.1.4"/>
    </reaction>
</comment>
<accession>A0A6A6W9G7</accession>
<dbReference type="PANTHER" id="PTHR34142">
    <property type="entry name" value="ENDO-BETA-1,4-GLUCANASE A"/>
    <property type="match status" value="1"/>
</dbReference>
<dbReference type="GO" id="GO:0005576">
    <property type="term" value="C:extracellular region"/>
    <property type="evidence" value="ECO:0007669"/>
    <property type="project" value="InterPro"/>
</dbReference>
<feature type="domain" description="CBM1" evidence="9">
    <location>
        <begin position="19"/>
        <end position="55"/>
    </location>
</feature>
<dbReference type="AlphaFoldDB" id="A0A6A6W9G7"/>
<dbReference type="OrthoDB" id="5823761at2759"/>
<dbReference type="SMART" id="SM00236">
    <property type="entry name" value="fCBD"/>
    <property type="match status" value="1"/>
</dbReference>
<keyword evidence="11" id="KW-1185">Reference proteome</keyword>
<dbReference type="SUPFAM" id="SSF51445">
    <property type="entry name" value="(Trans)glycosidases"/>
    <property type="match status" value="1"/>
</dbReference>
<dbReference type="InterPro" id="IPR035971">
    <property type="entry name" value="CBD_sf"/>
</dbReference>
<dbReference type="EC" id="3.2.1.4" evidence="3"/>
<dbReference type="GO" id="GO:0009251">
    <property type="term" value="P:glucan catabolic process"/>
    <property type="evidence" value="ECO:0007669"/>
    <property type="project" value="TreeGrafter"/>
</dbReference>
<dbReference type="Pfam" id="PF00734">
    <property type="entry name" value="CBM_1"/>
    <property type="match status" value="1"/>
</dbReference>
<evidence type="ECO:0000256" key="8">
    <source>
        <dbReference type="SAM" id="SignalP"/>
    </source>
</evidence>
<feature type="chain" id="PRO_5025410887" description="cellulase" evidence="8">
    <location>
        <begin position="20"/>
        <end position="381"/>
    </location>
</feature>
<dbReference type="GO" id="GO:0008810">
    <property type="term" value="F:cellulase activity"/>
    <property type="evidence" value="ECO:0007669"/>
    <property type="project" value="UniProtKB-EC"/>
</dbReference>
<feature type="signal peptide" evidence="8">
    <location>
        <begin position="1"/>
        <end position="19"/>
    </location>
</feature>
<evidence type="ECO:0000313" key="11">
    <source>
        <dbReference type="Proteomes" id="UP000799437"/>
    </source>
</evidence>
<evidence type="ECO:0000259" key="9">
    <source>
        <dbReference type="PROSITE" id="PS51164"/>
    </source>
</evidence>
<dbReference type="PROSITE" id="PS00562">
    <property type="entry name" value="CBM1_1"/>
    <property type="match status" value="1"/>
</dbReference>
<dbReference type="Gene3D" id="3.20.20.80">
    <property type="entry name" value="Glycosidases"/>
    <property type="match status" value="1"/>
</dbReference>
<name>A0A6A6W9G7_9PEZI</name>
<evidence type="ECO:0000256" key="3">
    <source>
        <dbReference type="ARBA" id="ARBA00012601"/>
    </source>
</evidence>
<evidence type="ECO:0000256" key="1">
    <source>
        <dbReference type="ARBA" id="ARBA00000966"/>
    </source>
</evidence>
<protein>
    <recommendedName>
        <fullName evidence="3">cellulase</fullName>
        <ecNumber evidence="3">3.2.1.4</ecNumber>
    </recommendedName>
</protein>
<evidence type="ECO:0000256" key="4">
    <source>
        <dbReference type="ARBA" id="ARBA00022729"/>
    </source>
</evidence>
<sequence length="381" mass="41910">MHSSSFAVVLIAVTVPALAQSGAWAQCGGDSFSGPKTCTSGYYCAKLNDFYSQCQPGAAISAPASAIPALSSTSSRVPWWFGINLSGAEFGEGKFPGDYGIDYTWYNKSTIDTLISVGINHLRVNFLMERLTPGSLTGAFDPYYLGNLTDQIDYITSKGAYAMVQPHNYGRFYDEIITDTAGFKTWWLNVARLYKDNDKVVFDINNEFYDMDQQLVFELNQAGIDGIRGAGANKQWITPEGNSWTAASTWVSSGNGASLVKLVDPSDKLIYQMHLYLDTDASGNDQTCVSGTIFEERLVAATTWLRENKKLGLIGEFAGGANELCIQAFIGGLKYLKANRDVWTGHMWWAAGPWWDGYPYSMEPLVGIAYTDVLPKILPYV</sequence>
<dbReference type="GeneID" id="54489272"/>
<evidence type="ECO:0000313" key="10">
    <source>
        <dbReference type="EMBL" id="KAF2758237.1"/>
    </source>
</evidence>
<evidence type="ECO:0000256" key="7">
    <source>
        <dbReference type="RuleBase" id="RU361153"/>
    </source>
</evidence>
<reference evidence="10" key="1">
    <citation type="journal article" date="2020" name="Stud. Mycol.">
        <title>101 Dothideomycetes genomes: a test case for predicting lifestyles and emergence of pathogens.</title>
        <authorList>
            <person name="Haridas S."/>
            <person name="Albert R."/>
            <person name="Binder M."/>
            <person name="Bloem J."/>
            <person name="Labutti K."/>
            <person name="Salamov A."/>
            <person name="Andreopoulos B."/>
            <person name="Baker S."/>
            <person name="Barry K."/>
            <person name="Bills G."/>
            <person name="Bluhm B."/>
            <person name="Cannon C."/>
            <person name="Castanera R."/>
            <person name="Culley D."/>
            <person name="Daum C."/>
            <person name="Ezra D."/>
            <person name="Gonzalez J."/>
            <person name="Henrissat B."/>
            <person name="Kuo A."/>
            <person name="Liang C."/>
            <person name="Lipzen A."/>
            <person name="Lutzoni F."/>
            <person name="Magnuson J."/>
            <person name="Mondo S."/>
            <person name="Nolan M."/>
            <person name="Ohm R."/>
            <person name="Pangilinan J."/>
            <person name="Park H.-J."/>
            <person name="Ramirez L."/>
            <person name="Alfaro M."/>
            <person name="Sun H."/>
            <person name="Tritt A."/>
            <person name="Yoshinaga Y."/>
            <person name="Zwiers L.-H."/>
            <person name="Turgeon B."/>
            <person name="Goodwin S."/>
            <person name="Spatafora J."/>
            <person name="Crous P."/>
            <person name="Grigoriev I."/>
        </authorList>
    </citation>
    <scope>NUCLEOTIDE SEQUENCE</scope>
    <source>
        <strain evidence="10">CBS 121739</strain>
    </source>
</reference>
<dbReference type="EMBL" id="ML996572">
    <property type="protein sequence ID" value="KAF2758237.1"/>
    <property type="molecule type" value="Genomic_DNA"/>
</dbReference>
<keyword evidence="6 7" id="KW-0326">Glycosidase</keyword>
<dbReference type="RefSeq" id="XP_033600688.1">
    <property type="nucleotide sequence ID" value="XM_033748218.1"/>
</dbReference>
<gene>
    <name evidence="10" type="ORF">EJ05DRAFT_511055</name>
</gene>
<dbReference type="Pfam" id="PF00150">
    <property type="entry name" value="Cellulase"/>
    <property type="match status" value="1"/>
</dbReference>
<dbReference type="GO" id="GO:0030248">
    <property type="term" value="F:cellulose binding"/>
    <property type="evidence" value="ECO:0007669"/>
    <property type="project" value="InterPro"/>
</dbReference>
<evidence type="ECO:0000256" key="5">
    <source>
        <dbReference type="ARBA" id="ARBA00022801"/>
    </source>
</evidence>
<dbReference type="Proteomes" id="UP000799437">
    <property type="component" value="Unassembled WGS sequence"/>
</dbReference>